<feature type="signal peptide" evidence="1">
    <location>
        <begin position="1"/>
        <end position="18"/>
    </location>
</feature>
<dbReference type="PROSITE" id="PS51257">
    <property type="entry name" value="PROKAR_LIPOPROTEIN"/>
    <property type="match status" value="1"/>
</dbReference>
<proteinExistence type="predicted"/>
<keyword evidence="3" id="KW-1185">Reference proteome</keyword>
<keyword evidence="1" id="KW-0732">Signal</keyword>
<evidence type="ECO:0000313" key="3">
    <source>
        <dbReference type="Proteomes" id="UP001199319"/>
    </source>
</evidence>
<sequence>MKRRLLLPLMLLALTACASKPAAPTAADFEVQPGEYRYQDSDIFFVETEKGNYYMNPSGDRLIHFAEPGSHEFHVLCNKPNCGHASADCNAFLEVAFGYYNGHLYGVTLQDHFELIQMDMDGTNHRVITQLPEQKDLSGNFNGGGSYFFDNGYLIFLAFPSTSNPDYALPVYKIQLETGETTQLFQEDIPLHTDWPAEGVSISNGYLYFPLPQTSEGKRPYAEGNLETGRIERVFEDWKRENSFIVNFDNVLYYHRAGVGLCEYDKATGKETVKVPMDVYYADVSYTKDYIFLRTRDSADFNHQCVLLAYDRDYNLLGKLELEKIGLRFPFLEYTTANAIYLSADGGTITHYIDTSDLSNLELLPMPDTSNARAHS</sequence>
<organism evidence="2 3">
    <name type="scientific">Brotocaccenecus cirricatena</name>
    <dbReference type="NCBI Taxonomy" id="3064195"/>
    <lineage>
        <taxon>Bacteria</taxon>
        <taxon>Bacillati</taxon>
        <taxon>Bacillota</taxon>
        <taxon>Clostridia</taxon>
        <taxon>Eubacteriales</taxon>
        <taxon>Oscillospiraceae</taxon>
        <taxon>Brotocaccenecus</taxon>
    </lineage>
</organism>
<evidence type="ECO:0000313" key="2">
    <source>
        <dbReference type="EMBL" id="MCC2128408.1"/>
    </source>
</evidence>
<comment type="caution">
    <text evidence="2">The sequence shown here is derived from an EMBL/GenBank/DDBJ whole genome shotgun (WGS) entry which is preliminary data.</text>
</comment>
<name>A0AAE3AEC7_9FIRM</name>
<dbReference type="AlphaFoldDB" id="A0AAE3AEC7"/>
<reference evidence="2" key="1">
    <citation type="submission" date="2021-10" db="EMBL/GenBank/DDBJ databases">
        <title>Anaerobic single-cell dispensing facilitates the cultivation of human gut bacteria.</title>
        <authorList>
            <person name="Afrizal A."/>
        </authorList>
    </citation>
    <scope>NUCLEOTIDE SEQUENCE</scope>
    <source>
        <strain evidence="2">CLA-AA-H272</strain>
    </source>
</reference>
<evidence type="ECO:0008006" key="4">
    <source>
        <dbReference type="Google" id="ProtNLM"/>
    </source>
</evidence>
<gene>
    <name evidence="2" type="ORF">LKD37_02550</name>
</gene>
<evidence type="ECO:0000256" key="1">
    <source>
        <dbReference type="SAM" id="SignalP"/>
    </source>
</evidence>
<protein>
    <recommendedName>
        <fullName evidence="4">Lipoprotein</fullName>
    </recommendedName>
</protein>
<dbReference type="SUPFAM" id="SSF69304">
    <property type="entry name" value="Tricorn protease N-terminal domain"/>
    <property type="match status" value="1"/>
</dbReference>
<dbReference type="Proteomes" id="UP001199319">
    <property type="component" value="Unassembled WGS sequence"/>
</dbReference>
<dbReference type="EMBL" id="JAJEPW010000004">
    <property type="protein sequence ID" value="MCC2128408.1"/>
    <property type="molecule type" value="Genomic_DNA"/>
</dbReference>
<feature type="chain" id="PRO_5042283533" description="Lipoprotein" evidence="1">
    <location>
        <begin position="19"/>
        <end position="376"/>
    </location>
</feature>
<dbReference type="RefSeq" id="WP_302927779.1">
    <property type="nucleotide sequence ID" value="NZ_JAJEPW010000004.1"/>
</dbReference>
<accession>A0AAE3AEC7</accession>